<proteinExistence type="predicted"/>
<evidence type="ECO:0000313" key="3">
    <source>
        <dbReference type="Proteomes" id="UP001499959"/>
    </source>
</evidence>
<sequence length="70" mass="7586">MKTKTWALTAMMAMAAGLGMSMSSTTAAAGNQCIRACQAEYTACWYSCTPGQGWCYDLCKTNYENCITDC</sequence>
<feature type="chain" id="PRO_5045353189" evidence="1">
    <location>
        <begin position="29"/>
        <end position="70"/>
    </location>
</feature>
<gene>
    <name evidence="2" type="ORF">GCM10023307_13230</name>
</gene>
<dbReference type="RefSeq" id="WP_345302526.1">
    <property type="nucleotide sequence ID" value="NZ_BAABJE010000005.1"/>
</dbReference>
<comment type="caution">
    <text evidence="2">The sequence shown here is derived from an EMBL/GenBank/DDBJ whole genome shotgun (WGS) entry which is preliminary data.</text>
</comment>
<dbReference type="EMBL" id="BAABJE010000005">
    <property type="protein sequence ID" value="GAA4789397.1"/>
    <property type="molecule type" value="Genomic_DNA"/>
</dbReference>
<feature type="signal peptide" evidence="1">
    <location>
        <begin position="1"/>
        <end position="28"/>
    </location>
</feature>
<evidence type="ECO:0000256" key="1">
    <source>
        <dbReference type="SAM" id="SignalP"/>
    </source>
</evidence>
<dbReference type="Proteomes" id="UP001499959">
    <property type="component" value="Unassembled WGS sequence"/>
</dbReference>
<keyword evidence="1" id="KW-0732">Signal</keyword>
<evidence type="ECO:0000313" key="2">
    <source>
        <dbReference type="EMBL" id="GAA4789397.1"/>
    </source>
</evidence>
<keyword evidence="3" id="KW-1185">Reference proteome</keyword>
<name>A0ABP9B5B3_9GAMM</name>
<accession>A0ABP9B5B3</accession>
<organism evidence="2 3">
    <name type="scientific">Lysobacter hankyongensis</name>
    <dbReference type="NCBI Taxonomy" id="1176535"/>
    <lineage>
        <taxon>Bacteria</taxon>
        <taxon>Pseudomonadati</taxon>
        <taxon>Pseudomonadota</taxon>
        <taxon>Gammaproteobacteria</taxon>
        <taxon>Lysobacterales</taxon>
        <taxon>Lysobacteraceae</taxon>
        <taxon>Lysobacter</taxon>
    </lineage>
</organism>
<reference evidence="3" key="1">
    <citation type="journal article" date="2019" name="Int. J. Syst. Evol. Microbiol.">
        <title>The Global Catalogue of Microorganisms (GCM) 10K type strain sequencing project: providing services to taxonomists for standard genome sequencing and annotation.</title>
        <authorList>
            <consortium name="The Broad Institute Genomics Platform"/>
            <consortium name="The Broad Institute Genome Sequencing Center for Infectious Disease"/>
            <person name="Wu L."/>
            <person name="Ma J."/>
        </authorList>
    </citation>
    <scope>NUCLEOTIDE SEQUENCE [LARGE SCALE GENOMIC DNA]</scope>
    <source>
        <strain evidence="3">JCM 18204</strain>
    </source>
</reference>
<protein>
    <submittedName>
        <fullName evidence="2">Uncharacterized protein</fullName>
    </submittedName>
</protein>